<dbReference type="PANTHER" id="PTHR43861">
    <property type="entry name" value="TRANS-ACONITATE 2-METHYLTRANSFERASE-RELATED"/>
    <property type="match status" value="1"/>
</dbReference>
<dbReference type="InterPro" id="IPR041698">
    <property type="entry name" value="Methyltransf_25"/>
</dbReference>
<reference evidence="4" key="1">
    <citation type="submission" date="2018-03" db="EMBL/GenBank/DDBJ databases">
        <title>Gramella fulva sp. nov., isolated from a dry surface of tidal flat.</title>
        <authorList>
            <person name="Hwang S.H."/>
            <person name="Hwang W.M."/>
            <person name="Kang K."/>
            <person name="Ahn T.-Y."/>
        </authorList>
    </citation>
    <scope>NUCLEOTIDE SEQUENCE [LARGE SCALE GENOMIC DNA]</scope>
    <source>
        <strain evidence="4">SH35</strain>
    </source>
</reference>
<accession>A0A2R3Z7W8</accession>
<evidence type="ECO:0000256" key="1">
    <source>
        <dbReference type="ARBA" id="ARBA00022679"/>
    </source>
</evidence>
<proteinExistence type="predicted"/>
<keyword evidence="4" id="KW-1185">Reference proteome</keyword>
<keyword evidence="3" id="KW-0489">Methyltransferase</keyword>
<keyword evidence="1 3" id="KW-0808">Transferase</keyword>
<dbReference type="AlphaFoldDB" id="A0A2R3Z7W8"/>
<dbReference type="GO" id="GO:0008168">
    <property type="term" value="F:methyltransferase activity"/>
    <property type="evidence" value="ECO:0007669"/>
    <property type="project" value="UniProtKB-KW"/>
</dbReference>
<name>A0A2R3Z7W8_9FLAO</name>
<organism evidence="3 4">
    <name type="scientific">Christiangramia fulva</name>
    <dbReference type="NCBI Taxonomy" id="2126553"/>
    <lineage>
        <taxon>Bacteria</taxon>
        <taxon>Pseudomonadati</taxon>
        <taxon>Bacteroidota</taxon>
        <taxon>Flavobacteriia</taxon>
        <taxon>Flavobacteriales</taxon>
        <taxon>Flavobacteriaceae</taxon>
        <taxon>Christiangramia</taxon>
    </lineage>
</organism>
<gene>
    <name evidence="3" type="ORF">C7S20_14470</name>
</gene>
<dbReference type="RefSeq" id="WP_107013145.1">
    <property type="nucleotide sequence ID" value="NZ_CP028136.1"/>
</dbReference>
<dbReference type="Pfam" id="PF13649">
    <property type="entry name" value="Methyltransf_25"/>
    <property type="match status" value="1"/>
</dbReference>
<dbReference type="InterPro" id="IPR029063">
    <property type="entry name" value="SAM-dependent_MTases_sf"/>
</dbReference>
<dbReference type="KEGG" id="grs:C7S20_14470"/>
<dbReference type="SUPFAM" id="SSF53335">
    <property type="entry name" value="S-adenosyl-L-methionine-dependent methyltransferases"/>
    <property type="match status" value="1"/>
</dbReference>
<evidence type="ECO:0000259" key="2">
    <source>
        <dbReference type="Pfam" id="PF13649"/>
    </source>
</evidence>
<dbReference type="EMBL" id="CP028136">
    <property type="protein sequence ID" value="AVR46371.1"/>
    <property type="molecule type" value="Genomic_DNA"/>
</dbReference>
<dbReference type="Gene3D" id="3.40.50.150">
    <property type="entry name" value="Vaccinia Virus protein VP39"/>
    <property type="match status" value="1"/>
</dbReference>
<dbReference type="Proteomes" id="UP000241507">
    <property type="component" value="Chromosome"/>
</dbReference>
<evidence type="ECO:0000313" key="4">
    <source>
        <dbReference type="Proteomes" id="UP000241507"/>
    </source>
</evidence>
<dbReference type="GO" id="GO:0032259">
    <property type="term" value="P:methylation"/>
    <property type="evidence" value="ECO:0007669"/>
    <property type="project" value="UniProtKB-KW"/>
</dbReference>
<feature type="domain" description="Methyltransferase" evidence="2">
    <location>
        <begin position="64"/>
        <end position="156"/>
    </location>
</feature>
<protein>
    <submittedName>
        <fullName evidence="3">Methyltransferase</fullName>
    </submittedName>
</protein>
<sequence>MKEINTAVRTDAPEIMDDFELKGSELRQTLQDLNRVNKLLGGDRISIKGLKKLLSGIDKKEINIADVGCGNGAFLRHLAKWGRTHDYSFSLTGIDANPYAVEIAREQSSHFSEIKYLSIDVFEPEFRNLEFDMVICTLTLHHFKDEQLIELMNYFYDQSKIGVVINDLHRSSFAYRSFQAFCSVFINNEIARKDGLTSILRGFKRKDLENYKKFLPPAEHFISWEWAFRYLWIVKKRII</sequence>
<dbReference type="CDD" id="cd02440">
    <property type="entry name" value="AdoMet_MTases"/>
    <property type="match status" value="1"/>
</dbReference>
<dbReference type="OrthoDB" id="9800454at2"/>
<evidence type="ECO:0000313" key="3">
    <source>
        <dbReference type="EMBL" id="AVR46371.1"/>
    </source>
</evidence>